<dbReference type="AlphaFoldDB" id="A0A4C1STG0"/>
<sequence length="251" mass="28655">MRGQTPVRSLCWTTAQCLVPFSITVPVSHSIPIPVILFILIPFPALGLDLSPALIYSPGFTFNSDPSPWWCYCTNFNEAGDAPQKYNFKHVFLKIVYGIKRADTNTLRSIAPKTYAVTRRRRRLVRDGRFRTTGPVKLCKAGERRELLSVRTKATALRRPATVRMGRARSAFASQTNAVRNNKYDNTRRETTDIGIEWINNNTATRRMLATVQSRKPQHGQSNPMSWHVIIVKLWSNVRGKLKRYCRVLAH</sequence>
<dbReference type="EMBL" id="BGZK01000017">
    <property type="protein sequence ID" value="GBP05224.1"/>
    <property type="molecule type" value="Genomic_DNA"/>
</dbReference>
<organism evidence="1 2">
    <name type="scientific">Eumeta variegata</name>
    <name type="common">Bagworm moth</name>
    <name type="synonym">Eumeta japonica</name>
    <dbReference type="NCBI Taxonomy" id="151549"/>
    <lineage>
        <taxon>Eukaryota</taxon>
        <taxon>Metazoa</taxon>
        <taxon>Ecdysozoa</taxon>
        <taxon>Arthropoda</taxon>
        <taxon>Hexapoda</taxon>
        <taxon>Insecta</taxon>
        <taxon>Pterygota</taxon>
        <taxon>Neoptera</taxon>
        <taxon>Endopterygota</taxon>
        <taxon>Lepidoptera</taxon>
        <taxon>Glossata</taxon>
        <taxon>Ditrysia</taxon>
        <taxon>Tineoidea</taxon>
        <taxon>Psychidae</taxon>
        <taxon>Oiketicinae</taxon>
        <taxon>Eumeta</taxon>
    </lineage>
</organism>
<keyword evidence="2" id="KW-1185">Reference proteome</keyword>
<dbReference type="Proteomes" id="UP000299102">
    <property type="component" value="Unassembled WGS sequence"/>
</dbReference>
<comment type="caution">
    <text evidence="1">The sequence shown here is derived from an EMBL/GenBank/DDBJ whole genome shotgun (WGS) entry which is preliminary data.</text>
</comment>
<gene>
    <name evidence="1" type="ORF">EVAR_76692_1</name>
</gene>
<evidence type="ECO:0000313" key="1">
    <source>
        <dbReference type="EMBL" id="GBP05224.1"/>
    </source>
</evidence>
<reference evidence="1 2" key="1">
    <citation type="journal article" date="2019" name="Commun. Biol.">
        <title>The bagworm genome reveals a unique fibroin gene that provides high tensile strength.</title>
        <authorList>
            <person name="Kono N."/>
            <person name="Nakamura H."/>
            <person name="Ohtoshi R."/>
            <person name="Tomita M."/>
            <person name="Numata K."/>
            <person name="Arakawa K."/>
        </authorList>
    </citation>
    <scope>NUCLEOTIDE SEQUENCE [LARGE SCALE GENOMIC DNA]</scope>
</reference>
<protein>
    <submittedName>
        <fullName evidence="1">Uncharacterized protein</fullName>
    </submittedName>
</protein>
<name>A0A4C1STG0_EUMVA</name>
<accession>A0A4C1STG0</accession>
<proteinExistence type="predicted"/>
<evidence type="ECO:0000313" key="2">
    <source>
        <dbReference type="Proteomes" id="UP000299102"/>
    </source>
</evidence>